<evidence type="ECO:0000256" key="1">
    <source>
        <dbReference type="SAM" id="MobiDB-lite"/>
    </source>
</evidence>
<feature type="region of interest" description="Disordered" evidence="1">
    <location>
        <begin position="1"/>
        <end position="99"/>
    </location>
</feature>
<accession>A0A5M9JTH3</accession>
<organism evidence="2 3">
    <name type="scientific">Monilinia fructicola</name>
    <name type="common">Brown rot fungus</name>
    <name type="synonym">Ciboria fructicola</name>
    <dbReference type="NCBI Taxonomy" id="38448"/>
    <lineage>
        <taxon>Eukaryota</taxon>
        <taxon>Fungi</taxon>
        <taxon>Dikarya</taxon>
        <taxon>Ascomycota</taxon>
        <taxon>Pezizomycotina</taxon>
        <taxon>Leotiomycetes</taxon>
        <taxon>Helotiales</taxon>
        <taxon>Sclerotiniaceae</taxon>
        <taxon>Monilinia</taxon>
    </lineage>
</organism>
<feature type="compositionally biased region" description="Polar residues" evidence="1">
    <location>
        <begin position="70"/>
        <end position="82"/>
    </location>
</feature>
<gene>
    <name evidence="2" type="ORF">EYC84_003390</name>
</gene>
<dbReference type="EMBL" id="VICG01000004">
    <property type="protein sequence ID" value="KAA8572818.1"/>
    <property type="molecule type" value="Genomic_DNA"/>
</dbReference>
<evidence type="ECO:0000313" key="2">
    <source>
        <dbReference type="EMBL" id="KAA8572818.1"/>
    </source>
</evidence>
<comment type="caution">
    <text evidence="2">The sequence shown here is derived from an EMBL/GenBank/DDBJ whole genome shotgun (WGS) entry which is preliminary data.</text>
</comment>
<feature type="compositionally biased region" description="Polar residues" evidence="1">
    <location>
        <begin position="52"/>
        <end position="63"/>
    </location>
</feature>
<proteinExistence type="predicted"/>
<feature type="compositionally biased region" description="Low complexity" evidence="1">
    <location>
        <begin position="13"/>
        <end position="27"/>
    </location>
</feature>
<sequence length="327" mass="36991">MSGLGTSIWAPGSYRSPSSNRSSYSSSTLSKVAPVRENVPISTPHSHPLQELSKNQATQTTREITLDDGLSQNGLQKNSGGLSASRWAPRDYPGRSKAANRQEVWTMVIPRPQPSSMSHTQNTSLLAYSSPDLGLPYEVQHYILGMMQRILEEGCFAFASRWIPDVLQRNNWTCSEAVELSTWRTILPENVPAAALTPHSRPIHLCLADAVRIRNSATHRHLCTSRELQRMTQQAEDLMGLFSDQTRQSKFHRLWIELYDWEKFSVMDMQGARHKLEIALQEIGERPMDDMDWTPNAISLQEIPAVEVEPGEEYSLKVYRTGKQTKK</sequence>
<reference evidence="2 3" key="1">
    <citation type="submission" date="2019-06" db="EMBL/GenBank/DDBJ databases">
        <title>Genome Sequence of the Brown Rot Fungal Pathogen Monilinia fructicola.</title>
        <authorList>
            <person name="De Miccolis Angelini R.M."/>
            <person name="Landi L."/>
            <person name="Abate D."/>
            <person name="Pollastro S."/>
            <person name="Romanazzi G."/>
            <person name="Faretra F."/>
        </authorList>
    </citation>
    <scope>NUCLEOTIDE SEQUENCE [LARGE SCALE GENOMIC DNA]</scope>
    <source>
        <strain evidence="2 3">Mfrc123</strain>
    </source>
</reference>
<dbReference type="VEuPathDB" id="FungiDB:MFRU_003g00770"/>
<dbReference type="AlphaFoldDB" id="A0A5M9JTH3"/>
<name>A0A5M9JTH3_MONFR</name>
<evidence type="ECO:0000313" key="3">
    <source>
        <dbReference type="Proteomes" id="UP000322873"/>
    </source>
</evidence>
<keyword evidence="3" id="KW-1185">Reference proteome</keyword>
<protein>
    <submittedName>
        <fullName evidence="2">Uncharacterized protein</fullName>
    </submittedName>
</protein>
<dbReference type="Proteomes" id="UP000322873">
    <property type="component" value="Unassembled WGS sequence"/>
</dbReference>